<dbReference type="EC" id="3.6.1.-" evidence="5"/>
<name>A0A517Q902_9PLAN</name>
<evidence type="ECO:0000256" key="1">
    <source>
        <dbReference type="ARBA" id="ARBA00004496"/>
    </source>
</evidence>
<evidence type="ECO:0000256" key="2">
    <source>
        <dbReference type="ARBA" id="ARBA00022490"/>
    </source>
</evidence>
<comment type="function">
    <text evidence="5">Nucleoside triphosphate pyrophosphatase that hydrolyzes 7-methyl-GTP (m(7)GTP). May have a dual role in cell division arrest and in preventing the incorporation of modified nucleotides into cellular nucleic acids.</text>
</comment>
<dbReference type="GO" id="GO:0047429">
    <property type="term" value="F:nucleoside triphosphate diphosphatase activity"/>
    <property type="evidence" value="ECO:0007669"/>
    <property type="project" value="InterPro"/>
</dbReference>
<comment type="caution">
    <text evidence="5">Lacks conserved residue(s) required for the propagation of feature annotation.</text>
</comment>
<dbReference type="HAMAP" id="MF_00528">
    <property type="entry name" value="Maf"/>
    <property type="match status" value="1"/>
</dbReference>
<protein>
    <recommendedName>
        <fullName evidence="5">7-methyl-GTP pyrophosphatase</fullName>
        <shortName evidence="5">m(7)GTP pyrophosphatase</shortName>
        <ecNumber evidence="5">3.6.1.-</ecNumber>
    </recommendedName>
</protein>
<feature type="site" description="Important for substrate specificity" evidence="5">
    <location>
        <position position="71"/>
    </location>
</feature>
<accession>A0A517Q902</accession>
<dbReference type="EMBL" id="CP037421">
    <property type="protein sequence ID" value="QDT28097.1"/>
    <property type="molecule type" value="Genomic_DNA"/>
</dbReference>
<dbReference type="PIRSF" id="PIRSF006305">
    <property type="entry name" value="Maf"/>
    <property type="match status" value="1"/>
</dbReference>
<dbReference type="RefSeq" id="WP_197996062.1">
    <property type="nucleotide sequence ID" value="NZ_CP036277.1"/>
</dbReference>
<organism evidence="6 7">
    <name type="scientific">Gimesia panareensis</name>
    <dbReference type="NCBI Taxonomy" id="2527978"/>
    <lineage>
        <taxon>Bacteria</taxon>
        <taxon>Pseudomonadati</taxon>
        <taxon>Planctomycetota</taxon>
        <taxon>Planctomycetia</taxon>
        <taxon>Planctomycetales</taxon>
        <taxon>Planctomycetaceae</taxon>
        <taxon>Gimesia</taxon>
    </lineage>
</organism>
<dbReference type="AlphaFoldDB" id="A0A517Q902"/>
<feature type="active site" description="Proton acceptor" evidence="5">
    <location>
        <position position="70"/>
    </location>
</feature>
<dbReference type="InterPro" id="IPR003697">
    <property type="entry name" value="Maf-like"/>
</dbReference>
<comment type="subcellular location">
    <subcellularLocation>
        <location evidence="1 5">Cytoplasm</location>
    </subcellularLocation>
</comment>
<dbReference type="CDD" id="cd00555">
    <property type="entry name" value="Maf"/>
    <property type="match status" value="1"/>
</dbReference>
<dbReference type="Proteomes" id="UP000315647">
    <property type="component" value="Chromosome"/>
</dbReference>
<evidence type="ECO:0000256" key="3">
    <source>
        <dbReference type="ARBA" id="ARBA00022801"/>
    </source>
</evidence>
<dbReference type="GO" id="GO:0009117">
    <property type="term" value="P:nucleotide metabolic process"/>
    <property type="evidence" value="ECO:0007669"/>
    <property type="project" value="UniProtKB-KW"/>
</dbReference>
<dbReference type="InterPro" id="IPR029001">
    <property type="entry name" value="ITPase-like_fam"/>
</dbReference>
<comment type="similarity">
    <text evidence="5">Belongs to the Maf family. YceF subfamily.</text>
</comment>
<evidence type="ECO:0000256" key="4">
    <source>
        <dbReference type="ARBA" id="ARBA00023080"/>
    </source>
</evidence>
<evidence type="ECO:0000313" key="7">
    <source>
        <dbReference type="Proteomes" id="UP000315647"/>
    </source>
</evidence>
<keyword evidence="7" id="KW-1185">Reference proteome</keyword>
<reference evidence="6 7" key="1">
    <citation type="submission" date="2019-03" db="EMBL/GenBank/DDBJ databases">
        <title>Deep-cultivation of Planctomycetes and their phenomic and genomic characterization uncovers novel biology.</title>
        <authorList>
            <person name="Wiegand S."/>
            <person name="Jogler M."/>
            <person name="Boedeker C."/>
            <person name="Pinto D."/>
            <person name="Vollmers J."/>
            <person name="Rivas-Marin E."/>
            <person name="Kohn T."/>
            <person name="Peeters S.H."/>
            <person name="Heuer A."/>
            <person name="Rast P."/>
            <person name="Oberbeckmann S."/>
            <person name="Bunk B."/>
            <person name="Jeske O."/>
            <person name="Meyerdierks A."/>
            <person name="Storesund J.E."/>
            <person name="Kallscheuer N."/>
            <person name="Luecker S."/>
            <person name="Lage O.M."/>
            <person name="Pohl T."/>
            <person name="Merkel B.J."/>
            <person name="Hornburger P."/>
            <person name="Mueller R.-W."/>
            <person name="Bruemmer F."/>
            <person name="Labrenz M."/>
            <person name="Spormann A.M."/>
            <person name="Op den Camp H."/>
            <person name="Overmann J."/>
            <person name="Amann R."/>
            <person name="Jetten M.S.M."/>
            <person name="Mascher T."/>
            <person name="Medema M.H."/>
            <person name="Devos D.P."/>
            <person name="Kaster A.-K."/>
            <person name="Ovreas L."/>
            <person name="Rohde M."/>
            <person name="Galperin M.Y."/>
            <person name="Jogler C."/>
        </authorList>
    </citation>
    <scope>NUCLEOTIDE SEQUENCE [LARGE SCALE GENOMIC DNA]</scope>
    <source>
        <strain evidence="6 7">Enr10</strain>
    </source>
</reference>
<keyword evidence="3 5" id="KW-0378">Hydrolase</keyword>
<dbReference type="PANTHER" id="PTHR43213:SF10">
    <property type="entry name" value="7-METHYL-GTP PYROPHOSPHATASE"/>
    <property type="match status" value="1"/>
</dbReference>
<evidence type="ECO:0000256" key="5">
    <source>
        <dbReference type="HAMAP-Rule" id="MF_00528"/>
    </source>
</evidence>
<keyword evidence="2 5" id="KW-0963">Cytoplasm</keyword>
<accession>A0A518A8A1</accession>
<feature type="site" description="Important for substrate specificity" evidence="5">
    <location>
        <position position="11"/>
    </location>
</feature>
<evidence type="ECO:0000313" key="6">
    <source>
        <dbReference type="EMBL" id="QDT28097.1"/>
    </source>
</evidence>
<dbReference type="NCBIfam" id="TIGR00172">
    <property type="entry name" value="maf"/>
    <property type="match status" value="1"/>
</dbReference>
<gene>
    <name evidence="6" type="primary">yceF</name>
    <name evidence="6" type="ORF">Enr10x_34360</name>
</gene>
<comment type="cofactor">
    <cofactor evidence="5">
        <name>a divalent metal cation</name>
        <dbReference type="ChEBI" id="CHEBI:60240"/>
    </cofactor>
</comment>
<sequence length="191" mass="20990">MKLILASTSPYRASQLERLGLAFEQQDPQVDEEILKQAGLAPADLAEQLALEKARAIHKRFPEALVIGGDQLVSFEGAILGKPGSNARAVQQLLQLQGKTHELITAIVVLGPAFEETHINHTQLTMRPLDEAALQRYVEFDEPWNCAGAYKLESRGITLFESIRSSDHSAITGIPLMELTSLLRRAGLELP</sequence>
<dbReference type="Pfam" id="PF02545">
    <property type="entry name" value="Maf"/>
    <property type="match status" value="1"/>
</dbReference>
<dbReference type="PANTHER" id="PTHR43213">
    <property type="entry name" value="BIFUNCTIONAL DTTP/UTP PYROPHOSPHATASE/METHYLTRANSFERASE PROTEIN-RELATED"/>
    <property type="match status" value="1"/>
</dbReference>
<proteinExistence type="inferred from homology"/>
<feature type="site" description="Important for substrate specificity" evidence="5">
    <location>
        <position position="153"/>
    </location>
</feature>
<comment type="catalytic activity">
    <reaction evidence="5">
        <text>N(7)-methyl-GTP + H2O = N(7)-methyl-GMP + diphosphate + H(+)</text>
        <dbReference type="Rhea" id="RHEA:58744"/>
        <dbReference type="ChEBI" id="CHEBI:15377"/>
        <dbReference type="ChEBI" id="CHEBI:15378"/>
        <dbReference type="ChEBI" id="CHEBI:33019"/>
        <dbReference type="ChEBI" id="CHEBI:58285"/>
        <dbReference type="ChEBI" id="CHEBI:87133"/>
    </reaction>
</comment>
<keyword evidence="4 5" id="KW-0546">Nucleotide metabolism</keyword>
<dbReference type="GO" id="GO:0005737">
    <property type="term" value="C:cytoplasm"/>
    <property type="evidence" value="ECO:0007669"/>
    <property type="project" value="UniProtKB-SubCell"/>
</dbReference>
<dbReference type="SUPFAM" id="SSF52972">
    <property type="entry name" value="ITPase-like"/>
    <property type="match status" value="1"/>
</dbReference>
<dbReference type="Gene3D" id="3.90.950.10">
    <property type="match status" value="1"/>
</dbReference>